<comment type="similarity">
    <text evidence="2">Belongs to the TYW3 family.</text>
</comment>
<dbReference type="SUPFAM" id="SSF111278">
    <property type="entry name" value="SSo0622-like"/>
    <property type="match status" value="1"/>
</dbReference>
<comment type="catalytic activity">
    <reaction evidence="9">
        <text>4-demethyl-7-[(3S)-3-amino-3-carboxypropyl]wyosine(37) in tRNA(Phe) + S-adenosyl-L-methionine = 7-[(3S)-3-amino-3-carboxypropyl]wyosine(37) in tRNA(Phe) + S-adenosyl-L-homocysteine + H(+)</text>
        <dbReference type="Rhea" id="RHEA:36635"/>
        <dbReference type="Rhea" id="RHEA-COMP:10378"/>
        <dbReference type="Rhea" id="RHEA-COMP:10379"/>
        <dbReference type="ChEBI" id="CHEBI:15378"/>
        <dbReference type="ChEBI" id="CHEBI:57856"/>
        <dbReference type="ChEBI" id="CHEBI:59789"/>
        <dbReference type="ChEBI" id="CHEBI:73543"/>
        <dbReference type="ChEBI" id="CHEBI:73550"/>
        <dbReference type="EC" id="2.1.1.282"/>
    </reaction>
</comment>
<dbReference type="eggNOG" id="KOG1228">
    <property type="taxonomic scope" value="Eukaryota"/>
</dbReference>
<evidence type="ECO:0000256" key="1">
    <source>
        <dbReference type="ARBA" id="ARBA00004797"/>
    </source>
</evidence>
<evidence type="ECO:0000256" key="4">
    <source>
        <dbReference type="ARBA" id="ARBA00022603"/>
    </source>
</evidence>
<reference evidence="13 15" key="1">
    <citation type="journal article" date="2011" name="Science">
        <title>Comparative functional genomics of the fission yeasts.</title>
        <authorList>
            <person name="Rhind N."/>
            <person name="Chen Z."/>
            <person name="Yassour M."/>
            <person name="Thompson D.A."/>
            <person name="Haas B.J."/>
            <person name="Habib N."/>
            <person name="Wapinski I."/>
            <person name="Roy S."/>
            <person name="Lin M.F."/>
            <person name="Heiman D.I."/>
            <person name="Young S.K."/>
            <person name="Furuya K."/>
            <person name="Guo Y."/>
            <person name="Pidoux A."/>
            <person name="Chen H.M."/>
            <person name="Robbertse B."/>
            <person name="Goldberg J.M."/>
            <person name="Aoki K."/>
            <person name="Bayne E.H."/>
            <person name="Berlin A.M."/>
            <person name="Desjardins C.A."/>
            <person name="Dobbs E."/>
            <person name="Dukaj L."/>
            <person name="Fan L."/>
            <person name="FitzGerald M.G."/>
            <person name="French C."/>
            <person name="Gujja S."/>
            <person name="Hansen K."/>
            <person name="Keifenheim D."/>
            <person name="Levin J.Z."/>
            <person name="Mosher R.A."/>
            <person name="Mueller C.A."/>
            <person name="Pfiffner J."/>
            <person name="Priest M."/>
            <person name="Russ C."/>
            <person name="Smialowska A."/>
            <person name="Swoboda P."/>
            <person name="Sykes S.M."/>
            <person name="Vaughn M."/>
            <person name="Vengrova S."/>
            <person name="Yoder R."/>
            <person name="Zeng Q."/>
            <person name="Allshire R."/>
            <person name="Baulcombe D."/>
            <person name="Birren B.W."/>
            <person name="Brown W."/>
            <person name="Ekwall K."/>
            <person name="Kellis M."/>
            <person name="Leatherwood J."/>
            <person name="Levin H."/>
            <person name="Margalit H."/>
            <person name="Martienssen R."/>
            <person name="Nieduszynski C.A."/>
            <person name="Spatafora J.W."/>
            <person name="Friedman N."/>
            <person name="Dalgaard J.Z."/>
            <person name="Baumann P."/>
            <person name="Niki H."/>
            <person name="Regev A."/>
            <person name="Nusbaum C."/>
        </authorList>
    </citation>
    <scope>NUCLEOTIDE SEQUENCE [LARGE SCALE GENOMIC DNA]</scope>
    <source>
        <strain evidence="15">yFS275 / FY16936</strain>
    </source>
</reference>
<evidence type="ECO:0000313" key="14">
    <source>
        <dbReference type="JaponicusDB" id="SJAG_05334"/>
    </source>
</evidence>
<keyword evidence="6" id="KW-0949">S-adenosyl-L-methionine</keyword>
<dbReference type="JaponicusDB" id="SJAG_05334">
    <property type="gene designation" value="tyw3"/>
</dbReference>
<dbReference type="GeneID" id="7051936"/>
<evidence type="ECO:0000313" key="15">
    <source>
        <dbReference type="Proteomes" id="UP000001744"/>
    </source>
</evidence>
<dbReference type="Gene3D" id="3.30.1960.10">
    <property type="entry name" value="tRNA wybutosine-synthesizing-like"/>
    <property type="match status" value="1"/>
</dbReference>
<feature type="domain" description="tRNA wybutosine-synthesizing protein" evidence="12">
    <location>
        <begin position="20"/>
        <end position="193"/>
    </location>
</feature>
<dbReference type="Proteomes" id="UP000001744">
    <property type="component" value="Unassembled WGS sequence"/>
</dbReference>
<evidence type="ECO:0000256" key="9">
    <source>
        <dbReference type="ARBA" id="ARBA00049202"/>
    </source>
</evidence>
<evidence type="ECO:0000256" key="3">
    <source>
        <dbReference type="ARBA" id="ARBA00012750"/>
    </source>
</evidence>
<dbReference type="EMBL" id="KE651168">
    <property type="protein sequence ID" value="EEB09380.1"/>
    <property type="molecule type" value="Genomic_DNA"/>
</dbReference>
<evidence type="ECO:0000259" key="12">
    <source>
        <dbReference type="Pfam" id="PF02676"/>
    </source>
</evidence>
<keyword evidence="4" id="KW-0489">Methyltransferase</keyword>
<dbReference type="STRING" id="402676.B6K776"/>
<dbReference type="VEuPathDB" id="FungiDB:SJAG_05334"/>
<gene>
    <name evidence="14" type="primary">tyw3</name>
    <name evidence="13" type="ORF">SJAG_05334</name>
</gene>
<comment type="function">
    <text evidence="10">S-adenosyl-L-methionine-dependent methyltransferase that acts as a component of the wybutosine biosynthesis pathway. Wybutosine is a hyper modified guanosine with a tricyclic base found at the 3'-position adjacent to the anticodon of eukaryotic phenylalanine tRNA. Probably methylates N-4 position of wybutosine-86 to produce wybutosine-72.</text>
</comment>
<dbReference type="RefSeq" id="XP_002175673.1">
    <property type="nucleotide sequence ID" value="XM_002175637.1"/>
</dbReference>
<dbReference type="InterPro" id="IPR036602">
    <property type="entry name" value="tRNA_yW-synthesising-like_sf"/>
</dbReference>
<dbReference type="AlphaFoldDB" id="B6K776"/>
<evidence type="ECO:0000256" key="6">
    <source>
        <dbReference type="ARBA" id="ARBA00022691"/>
    </source>
</evidence>
<keyword evidence="7" id="KW-0819">tRNA processing</keyword>
<dbReference type="GO" id="GO:0008168">
    <property type="term" value="F:methyltransferase activity"/>
    <property type="evidence" value="ECO:0007669"/>
    <property type="project" value="UniProtKB-KW"/>
</dbReference>
<dbReference type="GO" id="GO:0032259">
    <property type="term" value="P:methylation"/>
    <property type="evidence" value="ECO:0007669"/>
    <property type="project" value="UniProtKB-KW"/>
</dbReference>
<dbReference type="HOGENOM" id="CLU_047426_1_1_1"/>
<dbReference type="PANTHER" id="PTHR48418">
    <property type="entry name" value="TRNA WYBUTOSINE-SYNTHESIZING PROTEIN 3"/>
    <property type="match status" value="1"/>
</dbReference>
<dbReference type="PANTHER" id="PTHR48418:SF1">
    <property type="entry name" value="TRNA WYBUTOSINE-SYNTHESIZING PROTEIN 3"/>
    <property type="match status" value="1"/>
</dbReference>
<dbReference type="OrthoDB" id="263283at2759"/>
<dbReference type="GO" id="GO:0008033">
    <property type="term" value="P:tRNA processing"/>
    <property type="evidence" value="ECO:0007669"/>
    <property type="project" value="UniProtKB-KW"/>
</dbReference>
<keyword evidence="5" id="KW-0808">Transferase</keyword>
<evidence type="ECO:0000256" key="5">
    <source>
        <dbReference type="ARBA" id="ARBA00022679"/>
    </source>
</evidence>
<evidence type="ECO:0000256" key="7">
    <source>
        <dbReference type="ARBA" id="ARBA00022694"/>
    </source>
</evidence>
<evidence type="ECO:0000256" key="10">
    <source>
        <dbReference type="ARBA" id="ARBA00058049"/>
    </source>
</evidence>
<dbReference type="Pfam" id="PF02676">
    <property type="entry name" value="TYW3"/>
    <property type="match status" value="1"/>
</dbReference>
<dbReference type="InterPro" id="IPR003827">
    <property type="entry name" value="tRNA_yW-synthesising"/>
</dbReference>
<comment type="pathway">
    <text evidence="1">tRNA modification; wybutosine-tRNA(Phe) biosynthesis.</text>
</comment>
<dbReference type="OMA" id="THRICAK"/>
<name>B6K776_SCHJY</name>
<proteinExistence type="inferred from homology"/>
<sequence length="217" mass="23411">MAAVQFDASGSVNGDPFDEAKAKILKQLESNVPDASPKGHPDSPIFPLLKVVNSHPDWVTTSSCSGRISVYVQGAKTRKGGGYWLFVSHEAQQELPEQLESANVHYDDENSLEEGEREGAQHGVSRDVQFAFEPMILHVQTRTMESAQMLHRVAASCGFRETGIQGSDSKHIVAIRTSLRIDVPLGRAFAPSASNGEQAATGENVYASVVSADNGLF</sequence>
<dbReference type="EC" id="2.1.1.282" evidence="3"/>
<accession>B6K776</accession>
<keyword evidence="15" id="KW-1185">Reference proteome</keyword>
<organism evidence="13 15">
    <name type="scientific">Schizosaccharomyces japonicus (strain yFS275 / FY16936)</name>
    <name type="common">Fission yeast</name>
    <dbReference type="NCBI Taxonomy" id="402676"/>
    <lineage>
        <taxon>Eukaryota</taxon>
        <taxon>Fungi</taxon>
        <taxon>Dikarya</taxon>
        <taxon>Ascomycota</taxon>
        <taxon>Taphrinomycotina</taxon>
        <taxon>Schizosaccharomycetes</taxon>
        <taxon>Schizosaccharomycetales</taxon>
        <taxon>Schizosaccharomycetaceae</taxon>
        <taxon>Schizosaccharomyces</taxon>
    </lineage>
</organism>
<evidence type="ECO:0000256" key="2">
    <source>
        <dbReference type="ARBA" id="ARBA00008569"/>
    </source>
</evidence>
<protein>
    <recommendedName>
        <fullName evidence="11">tRNA wybutosine-synthesizing protein 3</fullName>
        <ecNumber evidence="3">2.1.1.282</ecNumber>
    </recommendedName>
    <alternativeName>
        <fullName evidence="8">tRNA(Phe) 7-((3-amino-3-carboxypropyl)-4-demethylwyosine(37)-N(4))-methyltransferase</fullName>
    </alternativeName>
</protein>
<evidence type="ECO:0000256" key="8">
    <source>
        <dbReference type="ARBA" id="ARBA00030554"/>
    </source>
</evidence>
<evidence type="ECO:0000256" key="11">
    <source>
        <dbReference type="ARBA" id="ARBA00069229"/>
    </source>
</evidence>
<dbReference type="FunFam" id="3.30.1960.10:FF:000003">
    <property type="entry name" value="tRNA methyltransferase"/>
    <property type="match status" value="1"/>
</dbReference>
<evidence type="ECO:0000313" key="13">
    <source>
        <dbReference type="EMBL" id="EEB09380.1"/>
    </source>
</evidence>